<dbReference type="GO" id="GO:0016020">
    <property type="term" value="C:membrane"/>
    <property type="evidence" value="ECO:0007669"/>
    <property type="project" value="UniProtKB-SubCell"/>
</dbReference>
<reference evidence="7" key="1">
    <citation type="journal article" date="2019" name="G3 (Bethesda)">
        <title>Genome Assemblies of Two Rare Opportunistic Yeast Pathogens: Diutina rugosa (syn. Candida rugosa) and Trichomonascus ciferrii (syn. Candida ciferrii).</title>
        <authorList>
            <person name="Mixao V."/>
            <person name="Saus E."/>
            <person name="Hansen A.P."/>
            <person name="Lass-Florl C."/>
            <person name="Gabaldon T."/>
        </authorList>
    </citation>
    <scope>NUCLEOTIDE SEQUENCE</scope>
    <source>
        <strain evidence="7">CBS 4856</strain>
    </source>
</reference>
<name>A0A642V1M5_9ASCO</name>
<sequence length="519" mass="56204">MGTDLEKPGLMDKDAEELARLGYKQEFKREWQFMSTFSFAFSMSGLLGSVGMTLGYPLVAGGPAAVVWCWFAGMIGCLCIAWSVAELISCFPTSCGMYYTLGHLVPQKYVPITCWVDGWLYVLGCVTSTASGDFGCAQMIMATASAATDFRYQPTAAHTTGTAIAVMLSHALFNSLPPKYQAGITKYYCVINIGATIAAIVHLLVRCSRINSASYTFTEVVPSTGYTNAGWSFMFGFLNVSWVMTSYDGTSRISEETQDAAFKVPLAIASALTVTALLGWVLVIVFVLVMGDDVDAIINGPSGMPVVVIFYNVLGRQTAVVYLSLAVAIIWFGGCVGVCSLSRTYWSFARDRGLPFHEFWTVLNKQTGNPLRTVWLITVTNILLSLINLGSEVAIQAIFSACAIATDWSYVVAIGAYLFNGDRFGVEKGPFNMGRFSKVVNAYAIIWTIVVSVVFISPNYVPVNAENMNYTILLLGFGFIGAGGWWILGANKFYHGPATGGDISTSNSITDPNDSKEST</sequence>
<feature type="transmembrane region" description="Helical" evidence="6">
    <location>
        <begin position="37"/>
        <end position="59"/>
    </location>
</feature>
<accession>A0A642V1M5</accession>
<dbReference type="GO" id="GO:0022857">
    <property type="term" value="F:transmembrane transporter activity"/>
    <property type="evidence" value="ECO:0007669"/>
    <property type="project" value="InterPro"/>
</dbReference>
<dbReference type="Proteomes" id="UP000761534">
    <property type="component" value="Unassembled WGS sequence"/>
</dbReference>
<feature type="transmembrane region" description="Helical" evidence="6">
    <location>
        <begin position="320"/>
        <end position="342"/>
    </location>
</feature>
<feature type="transmembrane region" description="Helical" evidence="6">
    <location>
        <begin position="155"/>
        <end position="173"/>
    </location>
</feature>
<feature type="transmembrane region" description="Helical" evidence="6">
    <location>
        <begin position="470"/>
        <end position="488"/>
    </location>
</feature>
<evidence type="ECO:0000256" key="5">
    <source>
        <dbReference type="ARBA" id="ARBA00023136"/>
    </source>
</evidence>
<keyword evidence="5 6" id="KW-0472">Membrane</keyword>
<dbReference type="PANTHER" id="PTHR45649">
    <property type="entry name" value="AMINO-ACID PERMEASE BAT1"/>
    <property type="match status" value="1"/>
</dbReference>
<dbReference type="InterPro" id="IPR002293">
    <property type="entry name" value="AA/rel_permease1"/>
</dbReference>
<comment type="subcellular location">
    <subcellularLocation>
        <location evidence="1">Membrane</location>
        <topology evidence="1">Multi-pass membrane protein</topology>
    </subcellularLocation>
</comment>
<gene>
    <name evidence="7" type="ORF">TRICI_004243</name>
</gene>
<keyword evidence="4 6" id="KW-1133">Transmembrane helix</keyword>
<dbReference type="Pfam" id="PF13520">
    <property type="entry name" value="AA_permease_2"/>
    <property type="match status" value="1"/>
</dbReference>
<evidence type="ECO:0000256" key="2">
    <source>
        <dbReference type="ARBA" id="ARBA00022448"/>
    </source>
</evidence>
<keyword evidence="2" id="KW-0813">Transport</keyword>
<feature type="transmembrane region" description="Helical" evidence="6">
    <location>
        <begin position="65"/>
        <end position="88"/>
    </location>
</feature>
<evidence type="ECO:0000256" key="4">
    <source>
        <dbReference type="ARBA" id="ARBA00022989"/>
    </source>
</evidence>
<feature type="transmembrane region" description="Helical" evidence="6">
    <location>
        <begin position="185"/>
        <end position="205"/>
    </location>
</feature>
<evidence type="ECO:0000313" key="7">
    <source>
        <dbReference type="EMBL" id="KAA8910182.1"/>
    </source>
</evidence>
<feature type="transmembrane region" description="Helical" evidence="6">
    <location>
        <begin position="373"/>
        <end position="391"/>
    </location>
</feature>
<dbReference type="PIRSF" id="PIRSF006060">
    <property type="entry name" value="AA_transporter"/>
    <property type="match status" value="1"/>
</dbReference>
<dbReference type="OrthoDB" id="3257095at2759"/>
<dbReference type="Gene3D" id="1.20.1740.10">
    <property type="entry name" value="Amino acid/polyamine transporter I"/>
    <property type="match status" value="1"/>
</dbReference>
<feature type="transmembrane region" description="Helical" evidence="6">
    <location>
        <begin position="226"/>
        <end position="244"/>
    </location>
</feature>
<feature type="transmembrane region" description="Helical" evidence="6">
    <location>
        <begin position="296"/>
        <end position="314"/>
    </location>
</feature>
<comment type="caution">
    <text evidence="7">The sequence shown here is derived from an EMBL/GenBank/DDBJ whole genome shotgun (WGS) entry which is preliminary data.</text>
</comment>
<proteinExistence type="predicted"/>
<feature type="transmembrane region" description="Helical" evidence="6">
    <location>
        <begin position="264"/>
        <end position="289"/>
    </location>
</feature>
<dbReference type="EMBL" id="SWFS01000320">
    <property type="protein sequence ID" value="KAA8910182.1"/>
    <property type="molecule type" value="Genomic_DNA"/>
</dbReference>
<organism evidence="7 8">
    <name type="scientific">Trichomonascus ciferrii</name>
    <dbReference type="NCBI Taxonomy" id="44093"/>
    <lineage>
        <taxon>Eukaryota</taxon>
        <taxon>Fungi</taxon>
        <taxon>Dikarya</taxon>
        <taxon>Ascomycota</taxon>
        <taxon>Saccharomycotina</taxon>
        <taxon>Dipodascomycetes</taxon>
        <taxon>Dipodascales</taxon>
        <taxon>Trichomonascaceae</taxon>
        <taxon>Trichomonascus</taxon>
        <taxon>Trichomonascus ciferrii complex</taxon>
    </lineage>
</organism>
<dbReference type="PANTHER" id="PTHR45649:SF9">
    <property type="entry name" value="AMINO-ACID PERMEASE 2"/>
    <property type="match status" value="1"/>
</dbReference>
<evidence type="ECO:0000313" key="8">
    <source>
        <dbReference type="Proteomes" id="UP000761534"/>
    </source>
</evidence>
<keyword evidence="8" id="KW-1185">Reference proteome</keyword>
<feature type="transmembrane region" description="Helical" evidence="6">
    <location>
        <begin position="397"/>
        <end position="419"/>
    </location>
</feature>
<dbReference type="AlphaFoldDB" id="A0A642V1M5"/>
<evidence type="ECO:0000256" key="1">
    <source>
        <dbReference type="ARBA" id="ARBA00004141"/>
    </source>
</evidence>
<evidence type="ECO:0000256" key="6">
    <source>
        <dbReference type="SAM" id="Phobius"/>
    </source>
</evidence>
<protein>
    <recommendedName>
        <fullName evidence="9">Amino acid permease/ SLC12A domain-containing protein</fullName>
    </recommendedName>
</protein>
<feature type="transmembrane region" description="Helical" evidence="6">
    <location>
        <begin position="440"/>
        <end position="458"/>
    </location>
</feature>
<evidence type="ECO:0008006" key="9">
    <source>
        <dbReference type="Google" id="ProtNLM"/>
    </source>
</evidence>
<keyword evidence="3 6" id="KW-0812">Transmembrane</keyword>
<evidence type="ECO:0000256" key="3">
    <source>
        <dbReference type="ARBA" id="ARBA00022692"/>
    </source>
</evidence>
<dbReference type="VEuPathDB" id="FungiDB:TRICI_004243"/>